<organism evidence="9 10">
    <name type="scientific">Paenochrobactrum glaciei</name>
    <dbReference type="NCBI Taxonomy" id="486407"/>
    <lineage>
        <taxon>Bacteria</taxon>
        <taxon>Pseudomonadati</taxon>
        <taxon>Pseudomonadota</taxon>
        <taxon>Alphaproteobacteria</taxon>
        <taxon>Hyphomicrobiales</taxon>
        <taxon>Brucellaceae</taxon>
        <taxon>Paenochrobactrum</taxon>
    </lineage>
</organism>
<evidence type="ECO:0000259" key="8">
    <source>
        <dbReference type="PROSITE" id="PS50928"/>
    </source>
</evidence>
<dbReference type="PROSITE" id="PS50928">
    <property type="entry name" value="ABC_TM1"/>
    <property type="match status" value="1"/>
</dbReference>
<evidence type="ECO:0000313" key="10">
    <source>
        <dbReference type="Proteomes" id="UP001424441"/>
    </source>
</evidence>
<evidence type="ECO:0000256" key="2">
    <source>
        <dbReference type="ARBA" id="ARBA00022448"/>
    </source>
</evidence>
<evidence type="ECO:0000256" key="5">
    <source>
        <dbReference type="ARBA" id="ARBA00022989"/>
    </source>
</evidence>
<dbReference type="InterPro" id="IPR035906">
    <property type="entry name" value="MetI-like_sf"/>
</dbReference>
<dbReference type="EMBL" id="BAAADE010000021">
    <property type="protein sequence ID" value="GAA0615996.1"/>
    <property type="molecule type" value="Genomic_DNA"/>
</dbReference>
<accession>A0ABN1GPU6</accession>
<evidence type="ECO:0000256" key="4">
    <source>
        <dbReference type="ARBA" id="ARBA00022692"/>
    </source>
</evidence>
<feature type="transmembrane region" description="Helical" evidence="7">
    <location>
        <begin position="244"/>
        <end position="265"/>
    </location>
</feature>
<proteinExistence type="inferred from homology"/>
<dbReference type="SUPFAM" id="SSF161098">
    <property type="entry name" value="MetI-like"/>
    <property type="match status" value="1"/>
</dbReference>
<dbReference type="PANTHER" id="PTHR43163">
    <property type="entry name" value="DIPEPTIDE TRANSPORT SYSTEM PERMEASE PROTEIN DPPB-RELATED"/>
    <property type="match status" value="1"/>
</dbReference>
<dbReference type="Pfam" id="PF19300">
    <property type="entry name" value="BPD_transp_1_N"/>
    <property type="match status" value="1"/>
</dbReference>
<dbReference type="CDD" id="cd06261">
    <property type="entry name" value="TM_PBP2"/>
    <property type="match status" value="1"/>
</dbReference>
<dbReference type="Proteomes" id="UP001424441">
    <property type="component" value="Unassembled WGS sequence"/>
</dbReference>
<dbReference type="InterPro" id="IPR000515">
    <property type="entry name" value="MetI-like"/>
</dbReference>
<feature type="transmembrane region" description="Helical" evidence="7">
    <location>
        <begin position="175"/>
        <end position="193"/>
    </location>
</feature>
<evidence type="ECO:0000256" key="1">
    <source>
        <dbReference type="ARBA" id="ARBA00004651"/>
    </source>
</evidence>
<reference evidence="9 10" key="1">
    <citation type="journal article" date="2019" name="Int. J. Syst. Evol. Microbiol.">
        <title>The Global Catalogue of Microorganisms (GCM) 10K type strain sequencing project: providing services to taxonomists for standard genome sequencing and annotation.</title>
        <authorList>
            <consortium name="The Broad Institute Genomics Platform"/>
            <consortium name="The Broad Institute Genome Sequencing Center for Infectious Disease"/>
            <person name="Wu L."/>
            <person name="Ma J."/>
        </authorList>
    </citation>
    <scope>NUCLEOTIDE SEQUENCE [LARGE SCALE GENOMIC DNA]</scope>
    <source>
        <strain evidence="9 10">JCM 15115</strain>
    </source>
</reference>
<feature type="transmembrane region" description="Helical" evidence="7">
    <location>
        <begin position="12"/>
        <end position="30"/>
    </location>
</feature>
<keyword evidence="3" id="KW-1003">Cell membrane</keyword>
<dbReference type="PANTHER" id="PTHR43163:SF7">
    <property type="entry name" value="DIPEPTIDE-TRANSPORT INTEGRAL MEMBRANE PROTEIN ABC TRANSPORTER DPPB-RELATED"/>
    <property type="match status" value="1"/>
</dbReference>
<keyword evidence="6 7" id="KW-0472">Membrane</keyword>
<evidence type="ECO:0000256" key="7">
    <source>
        <dbReference type="RuleBase" id="RU363032"/>
    </source>
</evidence>
<evidence type="ECO:0000313" key="9">
    <source>
        <dbReference type="EMBL" id="GAA0615996.1"/>
    </source>
</evidence>
<feature type="transmembrane region" description="Helical" evidence="7">
    <location>
        <begin position="101"/>
        <end position="122"/>
    </location>
</feature>
<feature type="transmembrane region" description="Helical" evidence="7">
    <location>
        <begin position="277"/>
        <end position="301"/>
    </location>
</feature>
<keyword evidence="10" id="KW-1185">Reference proteome</keyword>
<feature type="transmembrane region" description="Helical" evidence="7">
    <location>
        <begin position="134"/>
        <end position="155"/>
    </location>
</feature>
<comment type="similarity">
    <text evidence="7">Belongs to the binding-protein-dependent transport system permease family.</text>
</comment>
<dbReference type="Pfam" id="PF00528">
    <property type="entry name" value="BPD_transp_1"/>
    <property type="match status" value="1"/>
</dbReference>
<name>A0ABN1GPU6_9HYPH</name>
<dbReference type="Gene3D" id="1.10.3720.10">
    <property type="entry name" value="MetI-like"/>
    <property type="match status" value="1"/>
</dbReference>
<dbReference type="InterPro" id="IPR045621">
    <property type="entry name" value="BPD_transp_1_N"/>
</dbReference>
<comment type="caution">
    <text evidence="9">The sequence shown here is derived from an EMBL/GenBank/DDBJ whole genome shotgun (WGS) entry which is preliminary data.</text>
</comment>
<evidence type="ECO:0000256" key="6">
    <source>
        <dbReference type="ARBA" id="ARBA00023136"/>
    </source>
</evidence>
<dbReference type="RefSeq" id="WP_343808427.1">
    <property type="nucleotide sequence ID" value="NZ_BAAADE010000021.1"/>
</dbReference>
<keyword evidence="4 7" id="KW-0812">Transmembrane</keyword>
<feature type="domain" description="ABC transmembrane type-1" evidence="8">
    <location>
        <begin position="95"/>
        <end position="294"/>
    </location>
</feature>
<protein>
    <submittedName>
        <fullName evidence="9">ABC transporter permease</fullName>
    </submittedName>
</protein>
<keyword evidence="2 7" id="KW-0813">Transport</keyword>
<sequence length="308" mass="33582">MSGYILRRLLQFIPVALGTTFIVFFLAWGMPGDPLAGKCGDAECSEAFIAQATAHYHLDEPLPVRYVYYMMDVFKGDLGRSFTGRDVAEQIAGVFPATIRLALMAVVIETLIGVALGMLSALKPGRFFDTTNLLAGLVIIAFPTFVIANLAQLILGVRLGWFPVTVNDPSSFSQMLLPAFVLAISHQVVLTRLTRTTVIDSLQSDYVRTARTKGLKDSRIMLVHVLRNSLIPVVTYIGKDIGGLLAGAIVVEGVFNIQGVGGLIVRSIRLHDGVTIVGAVTIIVLIYLFVNLLVDLTYALLDPRIRYE</sequence>
<evidence type="ECO:0000256" key="3">
    <source>
        <dbReference type="ARBA" id="ARBA00022475"/>
    </source>
</evidence>
<gene>
    <name evidence="9" type="ORF">GCM10008943_33630</name>
</gene>
<keyword evidence="5 7" id="KW-1133">Transmembrane helix</keyword>
<comment type="subcellular location">
    <subcellularLocation>
        <location evidence="1 7">Cell membrane</location>
        <topology evidence="1 7">Multi-pass membrane protein</topology>
    </subcellularLocation>
</comment>